<keyword evidence="8" id="KW-0408">Iron</keyword>
<dbReference type="InterPro" id="IPR015876">
    <property type="entry name" value="Acyl-CoA_DS"/>
</dbReference>
<evidence type="ECO:0000313" key="15">
    <source>
        <dbReference type="EnsemblMetazoa" id="XP_022666497"/>
    </source>
</evidence>
<evidence type="ECO:0000256" key="10">
    <source>
        <dbReference type="ARBA" id="ARBA00023136"/>
    </source>
</evidence>
<dbReference type="InParanoid" id="A0A7M7KKG1"/>
<evidence type="ECO:0000256" key="2">
    <source>
        <dbReference type="ARBA" id="ARBA00009295"/>
    </source>
</evidence>
<evidence type="ECO:0000256" key="11">
    <source>
        <dbReference type="ARBA" id="ARBA00023160"/>
    </source>
</evidence>
<keyword evidence="16" id="KW-1185">Reference proteome</keyword>
<dbReference type="EnsemblMetazoa" id="XM_022810762">
    <property type="protein sequence ID" value="XP_022666497"/>
    <property type="gene ID" value="LOC111252596"/>
</dbReference>
<keyword evidence="10 13" id="KW-0472">Membrane</keyword>
<dbReference type="Proteomes" id="UP000594260">
    <property type="component" value="Unplaced"/>
</dbReference>
<dbReference type="RefSeq" id="XP_022666497.1">
    <property type="nucleotide sequence ID" value="XM_022810762.1"/>
</dbReference>
<evidence type="ECO:0000313" key="16">
    <source>
        <dbReference type="Proteomes" id="UP000594260"/>
    </source>
</evidence>
<organism evidence="15 16">
    <name type="scientific">Varroa destructor</name>
    <name type="common">Honeybee mite</name>
    <dbReference type="NCBI Taxonomy" id="109461"/>
    <lineage>
        <taxon>Eukaryota</taxon>
        <taxon>Metazoa</taxon>
        <taxon>Ecdysozoa</taxon>
        <taxon>Arthropoda</taxon>
        <taxon>Chelicerata</taxon>
        <taxon>Arachnida</taxon>
        <taxon>Acari</taxon>
        <taxon>Parasitiformes</taxon>
        <taxon>Mesostigmata</taxon>
        <taxon>Gamasina</taxon>
        <taxon>Dermanyssoidea</taxon>
        <taxon>Varroidae</taxon>
        <taxon>Varroa</taxon>
    </lineage>
</organism>
<dbReference type="PANTHER" id="PTHR11351">
    <property type="entry name" value="ACYL-COA DESATURASE"/>
    <property type="match status" value="1"/>
</dbReference>
<comment type="subcellular location">
    <subcellularLocation>
        <location evidence="1">Membrane</location>
        <topology evidence="1">Multi-pass membrane protein</topology>
    </subcellularLocation>
</comment>
<evidence type="ECO:0000256" key="3">
    <source>
        <dbReference type="ARBA" id="ARBA00022516"/>
    </source>
</evidence>
<dbReference type="GO" id="GO:0004768">
    <property type="term" value="F:stearoyl-CoA 9-desaturase activity"/>
    <property type="evidence" value="ECO:0007669"/>
    <property type="project" value="TreeGrafter"/>
</dbReference>
<dbReference type="Pfam" id="PF00487">
    <property type="entry name" value="FA_desaturase"/>
    <property type="match status" value="1"/>
</dbReference>
<dbReference type="CDD" id="cd03505">
    <property type="entry name" value="Delta9-FADS-like"/>
    <property type="match status" value="1"/>
</dbReference>
<evidence type="ECO:0000256" key="13">
    <source>
        <dbReference type="SAM" id="Phobius"/>
    </source>
</evidence>
<accession>A0A7M7KKG1</accession>
<dbReference type="KEGG" id="vde:111252596"/>
<evidence type="ECO:0000256" key="1">
    <source>
        <dbReference type="ARBA" id="ARBA00004141"/>
    </source>
</evidence>
<feature type="transmembrane region" description="Helical" evidence="13">
    <location>
        <begin position="102"/>
        <end position="124"/>
    </location>
</feature>
<dbReference type="GO" id="GO:0006636">
    <property type="term" value="P:unsaturated fatty acid biosynthetic process"/>
    <property type="evidence" value="ECO:0007669"/>
    <property type="project" value="TreeGrafter"/>
</dbReference>
<sequence length="378" mass="43604">MCTRSANRQLSVEPCKRKVGIFVSRESSIQDIDDIEVQKVGERVERLLIDALEKAEELWASTGITTVKLSELLYRNILKVGLLHLLALYGLLYIPYMKWETAAWSFFYLSVSGLSVTAGAHRLWCHRSYKARWPLRAFLMLANCCVAQNDIYDWVRDHRVHHKFSDTDADPHNITRGLFFSHVGWLFVRKHPEVTRLGSKVDCSDVAEDPIVAFQIRHYVVLTLLFATLIPTCLPVYCWDESIWVAFYICTIIRLVIQLNVTWSVNSFAHYFGEKPFDNTIWPTETRFVAFAAAGEGWHNYHHTFPHDYACSELGWYLNPTKLFIDFMWLIGMAYDCKQVTQESMDSVKFRRGDGTRRPAHASCELASKDASASSHQF</sequence>
<dbReference type="PANTHER" id="PTHR11351:SF31">
    <property type="entry name" value="DESATURASE 1, ISOFORM A-RELATED"/>
    <property type="match status" value="1"/>
</dbReference>
<evidence type="ECO:0000256" key="6">
    <source>
        <dbReference type="ARBA" id="ARBA00022989"/>
    </source>
</evidence>
<feature type="transmembrane region" description="Helical" evidence="13">
    <location>
        <begin position="77"/>
        <end position="96"/>
    </location>
</feature>
<keyword evidence="6 13" id="KW-1133">Transmembrane helix</keyword>
<name>A0A7M7KKG1_VARDE</name>
<evidence type="ECO:0000256" key="4">
    <source>
        <dbReference type="ARBA" id="ARBA00022692"/>
    </source>
</evidence>
<reference evidence="15" key="1">
    <citation type="submission" date="2021-01" db="UniProtKB">
        <authorList>
            <consortium name="EnsemblMetazoa"/>
        </authorList>
    </citation>
    <scope>IDENTIFICATION</scope>
</reference>
<keyword evidence="5" id="KW-0276">Fatty acid metabolism</keyword>
<dbReference type="GO" id="GO:0005789">
    <property type="term" value="C:endoplasmic reticulum membrane"/>
    <property type="evidence" value="ECO:0007669"/>
    <property type="project" value="TreeGrafter"/>
</dbReference>
<feature type="transmembrane region" description="Helical" evidence="13">
    <location>
        <begin position="243"/>
        <end position="265"/>
    </location>
</feature>
<evidence type="ECO:0000256" key="12">
    <source>
        <dbReference type="RuleBase" id="RU000581"/>
    </source>
</evidence>
<dbReference type="OrthoDB" id="10260134at2759"/>
<comment type="domain">
    <text evidence="12">The histidine box domains are involved in binding the catalytic metal ions.</text>
</comment>
<dbReference type="GeneID" id="111252596"/>
<keyword evidence="11 12" id="KW-0275">Fatty acid biosynthesis</keyword>
<evidence type="ECO:0000256" key="8">
    <source>
        <dbReference type="ARBA" id="ARBA00023004"/>
    </source>
</evidence>
<keyword evidence="4 12" id="KW-0812">Transmembrane</keyword>
<dbReference type="GO" id="GO:0005506">
    <property type="term" value="F:iron ion binding"/>
    <property type="evidence" value="ECO:0007669"/>
    <property type="project" value="TreeGrafter"/>
</dbReference>
<proteinExistence type="inferred from homology"/>
<evidence type="ECO:0000256" key="9">
    <source>
        <dbReference type="ARBA" id="ARBA00023098"/>
    </source>
</evidence>
<keyword evidence="7 12" id="KW-0560">Oxidoreductase</keyword>
<keyword evidence="9" id="KW-0443">Lipid metabolism</keyword>
<dbReference type="PRINTS" id="PR00075">
    <property type="entry name" value="FACDDSATRASE"/>
</dbReference>
<keyword evidence="3 12" id="KW-0444">Lipid biosynthesis</keyword>
<evidence type="ECO:0000256" key="7">
    <source>
        <dbReference type="ARBA" id="ARBA00023002"/>
    </source>
</evidence>
<dbReference type="InterPro" id="IPR005804">
    <property type="entry name" value="FA_desaturase_dom"/>
</dbReference>
<evidence type="ECO:0000259" key="14">
    <source>
        <dbReference type="Pfam" id="PF00487"/>
    </source>
</evidence>
<protein>
    <recommendedName>
        <fullName evidence="14">Fatty acid desaturase domain-containing protein</fullName>
    </recommendedName>
</protein>
<comment type="similarity">
    <text evidence="2 12">Belongs to the fatty acid desaturase type 1 family.</text>
</comment>
<comment type="cofactor">
    <cofactor evidence="12">
        <name>Fe(2+)</name>
        <dbReference type="ChEBI" id="CHEBI:29033"/>
    </cofactor>
</comment>
<dbReference type="AlphaFoldDB" id="A0A7M7KKG1"/>
<feature type="transmembrane region" description="Helical" evidence="13">
    <location>
        <begin position="219"/>
        <end position="237"/>
    </location>
</feature>
<feature type="domain" description="Fatty acid desaturase" evidence="14">
    <location>
        <begin position="106"/>
        <end position="307"/>
    </location>
</feature>
<evidence type="ECO:0000256" key="5">
    <source>
        <dbReference type="ARBA" id="ARBA00022832"/>
    </source>
</evidence>
<dbReference type="OMA" id="LWNIAIL"/>